<comment type="caution">
    <text evidence="1">The sequence shown here is derived from an EMBL/GenBank/DDBJ whole genome shotgun (WGS) entry which is preliminary data.</text>
</comment>
<dbReference type="Proteomes" id="UP000683925">
    <property type="component" value="Unassembled WGS sequence"/>
</dbReference>
<protein>
    <submittedName>
        <fullName evidence="1">Uncharacterized protein</fullName>
    </submittedName>
</protein>
<keyword evidence="2" id="KW-1185">Reference proteome</keyword>
<gene>
    <name evidence="1" type="ORF">POCTA_138.1.T1330108</name>
</gene>
<proteinExistence type="predicted"/>
<dbReference type="EMBL" id="CAJJDP010000134">
    <property type="protein sequence ID" value="CAD8204647.1"/>
    <property type="molecule type" value="Genomic_DNA"/>
</dbReference>
<name>A0A8S1XUA4_PAROT</name>
<accession>A0A8S1XUA4</accession>
<organism evidence="1 2">
    <name type="scientific">Paramecium octaurelia</name>
    <dbReference type="NCBI Taxonomy" id="43137"/>
    <lineage>
        <taxon>Eukaryota</taxon>
        <taxon>Sar</taxon>
        <taxon>Alveolata</taxon>
        <taxon>Ciliophora</taxon>
        <taxon>Intramacronucleata</taxon>
        <taxon>Oligohymenophorea</taxon>
        <taxon>Peniculida</taxon>
        <taxon>Parameciidae</taxon>
        <taxon>Paramecium</taxon>
    </lineage>
</organism>
<reference evidence="1" key="1">
    <citation type="submission" date="2021-01" db="EMBL/GenBank/DDBJ databases">
        <authorList>
            <consortium name="Genoscope - CEA"/>
            <person name="William W."/>
        </authorList>
    </citation>
    <scope>NUCLEOTIDE SEQUENCE</scope>
</reference>
<evidence type="ECO:0000313" key="1">
    <source>
        <dbReference type="EMBL" id="CAD8204647.1"/>
    </source>
</evidence>
<dbReference type="AlphaFoldDB" id="A0A8S1XUA4"/>
<evidence type="ECO:0000313" key="2">
    <source>
        <dbReference type="Proteomes" id="UP000683925"/>
    </source>
</evidence>
<sequence length="68" mass="7888">MEETKQIQFGQYPSFNLMELNINEPTRLVILYNYQLTSLFKQEVYVLDSDPNLEKHGMEQLCSGGMIG</sequence>